<keyword evidence="1" id="KW-0812">Transmembrane</keyword>
<feature type="transmembrane region" description="Helical" evidence="1">
    <location>
        <begin position="41"/>
        <end position="60"/>
    </location>
</feature>
<keyword evidence="1" id="KW-1133">Transmembrane helix</keyword>
<comment type="caution">
    <text evidence="2">The sequence shown here is derived from an EMBL/GenBank/DDBJ whole genome shotgun (WGS) entry which is preliminary data.</text>
</comment>
<organism evidence="2 3">
    <name type="scientific">Bosea robiniae</name>
    <dbReference type="NCBI Taxonomy" id="1036780"/>
    <lineage>
        <taxon>Bacteria</taxon>
        <taxon>Pseudomonadati</taxon>
        <taxon>Pseudomonadota</taxon>
        <taxon>Alphaproteobacteria</taxon>
        <taxon>Hyphomicrobiales</taxon>
        <taxon>Boseaceae</taxon>
        <taxon>Bosea</taxon>
    </lineage>
</organism>
<dbReference type="PANTHER" id="PTHR32309">
    <property type="entry name" value="TYROSINE-PROTEIN KINASE"/>
    <property type="match status" value="1"/>
</dbReference>
<dbReference type="EMBL" id="FNBZ01000005">
    <property type="protein sequence ID" value="SDG72778.1"/>
    <property type="molecule type" value="Genomic_DNA"/>
</dbReference>
<proteinExistence type="predicted"/>
<dbReference type="PANTHER" id="PTHR32309:SF13">
    <property type="entry name" value="FERRIC ENTEROBACTIN TRANSPORT PROTEIN FEPE"/>
    <property type="match status" value="1"/>
</dbReference>
<keyword evidence="1" id="KW-0472">Membrane</keyword>
<name>A0ABY0P1D4_9HYPH</name>
<protein>
    <submittedName>
        <fullName evidence="2">Capsular polysaccharide transport system permease protein</fullName>
    </submittedName>
</protein>
<keyword evidence="3" id="KW-1185">Reference proteome</keyword>
<evidence type="ECO:0000313" key="2">
    <source>
        <dbReference type="EMBL" id="SDG72778.1"/>
    </source>
</evidence>
<dbReference type="InterPro" id="IPR050445">
    <property type="entry name" value="Bact_polysacc_biosynth/exp"/>
</dbReference>
<dbReference type="RefSeq" id="WP_170843422.1">
    <property type="nucleotide sequence ID" value="NZ_FNBZ01000005.1"/>
</dbReference>
<feature type="transmembrane region" description="Helical" evidence="1">
    <location>
        <begin position="367"/>
        <end position="387"/>
    </location>
</feature>
<gene>
    <name evidence="2" type="ORF">SAMN05421844_10599</name>
</gene>
<reference evidence="2 3" key="1">
    <citation type="submission" date="2016-10" db="EMBL/GenBank/DDBJ databases">
        <authorList>
            <person name="Varghese N."/>
            <person name="Submissions S."/>
        </authorList>
    </citation>
    <scope>NUCLEOTIDE SEQUENCE [LARGE SCALE GENOMIC DNA]</scope>
    <source>
        <strain evidence="2 3">DSM 26672</strain>
    </source>
</reference>
<evidence type="ECO:0000256" key="1">
    <source>
        <dbReference type="SAM" id="Phobius"/>
    </source>
</evidence>
<sequence>MSQDHSSRIVPFRDASPPAETAVARPVRRPFRLAKLLPYKWFALLVILPTVLTSLYYGLVAADRYVSEAQIVVRRASESAPMGGLASFLKTTGLSGGADETSSVQAYLVSRDALSSLSVRLPVKSYFDVPQADFLARWPSWIYGDSDEEFYRYYKRMISAIPSQETGVLTVTVEAFDPAAAKRMAVTLLDLAEEMVNRLNQRVRADAIKTADEEMTRGEEALVASQVALTQFRNRELLLDPQQNAALLTELIGKLNTELATTMAQAEQLRQGASNSPQLAPLIARISSLRQQIASQSELIAASGTGLADKVAQYERLVLQQQFAARRLASAVASLTVAQTEARRQQVFLQRIVEPNLPDKSTEPRRLGNSLTVFGWSLLFYLVFWTVSSGIREHSASHSA</sequence>
<dbReference type="Proteomes" id="UP000199468">
    <property type="component" value="Unassembled WGS sequence"/>
</dbReference>
<evidence type="ECO:0000313" key="3">
    <source>
        <dbReference type="Proteomes" id="UP000199468"/>
    </source>
</evidence>
<accession>A0ABY0P1D4</accession>